<accession>A0A0D1IZB7</accession>
<comment type="caution">
    <text evidence="2">The sequence shown here is derived from an EMBL/GenBank/DDBJ whole genome shotgun (WGS) entry which is preliminary data.</text>
</comment>
<feature type="compositionally biased region" description="Polar residues" evidence="1">
    <location>
        <begin position="200"/>
        <end position="211"/>
    </location>
</feature>
<gene>
    <name evidence="2" type="ORF">TL10_23320</name>
</gene>
<reference evidence="2 3" key="1">
    <citation type="submission" date="2015-01" db="EMBL/GenBank/DDBJ databases">
        <title>Genome sequence of Mycobacterium llatzerense and Mycobacterium immunogenum recovered from brain abscess.</title>
        <authorList>
            <person name="Greninger A.L."/>
            <person name="Langelier C."/>
            <person name="Cunningham G."/>
            <person name="Chiu C.Y."/>
            <person name="Miller S."/>
        </authorList>
    </citation>
    <scope>NUCLEOTIDE SEQUENCE [LARGE SCALE GENOMIC DNA]</scope>
    <source>
        <strain evidence="2 3">CLUC14</strain>
    </source>
</reference>
<dbReference type="Proteomes" id="UP000032221">
    <property type="component" value="Unassembled WGS sequence"/>
</dbReference>
<evidence type="ECO:0000313" key="2">
    <source>
        <dbReference type="EMBL" id="KIU14603.1"/>
    </source>
</evidence>
<evidence type="ECO:0000313" key="3">
    <source>
        <dbReference type="Proteomes" id="UP000032221"/>
    </source>
</evidence>
<proteinExistence type="predicted"/>
<dbReference type="PATRIC" id="fig|280871.6.peg.4825"/>
<protein>
    <recommendedName>
        <fullName evidence="4">DNA-binding protein</fullName>
    </recommendedName>
</protein>
<dbReference type="RefSeq" id="WP_043987541.1">
    <property type="nucleotide sequence ID" value="NZ_JXST01000040.1"/>
</dbReference>
<dbReference type="OrthoDB" id="4517419at2"/>
<sequence>MVTASDFAAMLGVTTRSIDNYVCGDNSFPAPTIGSRGKKRLWTLAQAFDYRAQSRANRRVPYRGIPRVYPLCSPTPTSFGGASHLLRAQFVAAEPVPDIYRYLRPPISARPGRTPIVQYWTPGDTQGTLAVVYLTGQAELDRWDARDLAVSAARFLHAREIASVAAVITDENDRPVPNRKDERQQTVIVAEIAEHPVWLPQNSVAQPTTPGRSWRPSRLDLDADPPTSVYDIGWHDLRYLLRSNLFWWPADTRHSDVVRGWRP</sequence>
<dbReference type="EMBL" id="JXST01000040">
    <property type="protein sequence ID" value="KIU14603.1"/>
    <property type="molecule type" value="Genomic_DNA"/>
</dbReference>
<feature type="region of interest" description="Disordered" evidence="1">
    <location>
        <begin position="200"/>
        <end position="220"/>
    </location>
</feature>
<name>A0A0D1IZB7_9MYCO</name>
<dbReference type="AlphaFoldDB" id="A0A0D1IZB7"/>
<keyword evidence="3" id="KW-1185">Reference proteome</keyword>
<evidence type="ECO:0000256" key="1">
    <source>
        <dbReference type="SAM" id="MobiDB-lite"/>
    </source>
</evidence>
<evidence type="ECO:0008006" key="4">
    <source>
        <dbReference type="Google" id="ProtNLM"/>
    </source>
</evidence>
<organism evidence="2 3">
    <name type="scientific">Mycolicibacterium llatzerense</name>
    <dbReference type="NCBI Taxonomy" id="280871"/>
    <lineage>
        <taxon>Bacteria</taxon>
        <taxon>Bacillati</taxon>
        <taxon>Actinomycetota</taxon>
        <taxon>Actinomycetes</taxon>
        <taxon>Mycobacteriales</taxon>
        <taxon>Mycobacteriaceae</taxon>
        <taxon>Mycolicibacterium</taxon>
    </lineage>
</organism>